<keyword evidence="7" id="KW-0282">Flagellum</keyword>
<evidence type="ECO:0000313" key="8">
    <source>
        <dbReference type="Proteomes" id="UP000619479"/>
    </source>
</evidence>
<proteinExistence type="inferred from homology"/>
<dbReference type="InterPro" id="IPR001492">
    <property type="entry name" value="Flagellin"/>
</dbReference>
<dbReference type="Proteomes" id="UP000619479">
    <property type="component" value="Unassembled WGS sequence"/>
</dbReference>
<comment type="subcellular location">
    <subcellularLocation>
        <location evidence="4">Secreted</location>
    </subcellularLocation>
    <subcellularLocation>
        <location evidence="4">Bacterial flagellum</location>
    </subcellularLocation>
</comment>
<dbReference type="InterPro" id="IPR046358">
    <property type="entry name" value="Flagellin_C"/>
</dbReference>
<dbReference type="PANTHER" id="PTHR42792:SF2">
    <property type="entry name" value="FLAGELLIN"/>
    <property type="match status" value="1"/>
</dbReference>
<reference evidence="7" key="1">
    <citation type="submission" date="2021-01" db="EMBL/GenBank/DDBJ databases">
        <title>Whole genome shotgun sequence of Actinoplanes cyaneus NBRC 14990.</title>
        <authorList>
            <person name="Komaki H."/>
            <person name="Tamura T."/>
        </authorList>
    </citation>
    <scope>NUCLEOTIDE SEQUENCE</scope>
    <source>
        <strain evidence="7">NBRC 14990</strain>
    </source>
</reference>
<evidence type="ECO:0000259" key="6">
    <source>
        <dbReference type="Pfam" id="PF00700"/>
    </source>
</evidence>
<dbReference type="Pfam" id="PF00669">
    <property type="entry name" value="Flagellin_N"/>
    <property type="match status" value="1"/>
</dbReference>
<evidence type="ECO:0000256" key="3">
    <source>
        <dbReference type="ARBA" id="ARBA00023143"/>
    </source>
</evidence>
<comment type="caution">
    <text evidence="7">The sequence shown here is derived from an EMBL/GenBank/DDBJ whole genome shotgun (WGS) entry which is preliminary data.</text>
</comment>
<dbReference type="PANTHER" id="PTHR42792">
    <property type="entry name" value="FLAGELLIN"/>
    <property type="match status" value="1"/>
</dbReference>
<dbReference type="RefSeq" id="WP_203743296.1">
    <property type="nucleotide sequence ID" value="NZ_BAAAUC010000017.1"/>
</dbReference>
<dbReference type="SUPFAM" id="SSF64518">
    <property type="entry name" value="Phase 1 flagellin"/>
    <property type="match status" value="1"/>
</dbReference>
<evidence type="ECO:0000256" key="4">
    <source>
        <dbReference type="RuleBase" id="RU362073"/>
    </source>
</evidence>
<evidence type="ECO:0000259" key="5">
    <source>
        <dbReference type="Pfam" id="PF00669"/>
    </source>
</evidence>
<dbReference type="InterPro" id="IPR001029">
    <property type="entry name" value="Flagellin_N"/>
</dbReference>
<dbReference type="Gene3D" id="6.10.10.10">
    <property type="entry name" value="Flagellar export chaperone, C-terminal domain"/>
    <property type="match status" value="1"/>
</dbReference>
<keyword evidence="8" id="KW-1185">Reference proteome</keyword>
<comment type="function">
    <text evidence="4">Flagellin is the subunit protein which polymerizes to form the filaments of bacterial flagella.</text>
</comment>
<keyword evidence="4" id="KW-0964">Secreted</keyword>
<gene>
    <name evidence="7" type="ORF">Acy02nite_43890</name>
</gene>
<dbReference type="InterPro" id="IPR042187">
    <property type="entry name" value="Flagellin_C_sub2"/>
</dbReference>
<organism evidence="7 8">
    <name type="scientific">Actinoplanes cyaneus</name>
    <dbReference type="NCBI Taxonomy" id="52696"/>
    <lineage>
        <taxon>Bacteria</taxon>
        <taxon>Bacillati</taxon>
        <taxon>Actinomycetota</taxon>
        <taxon>Actinomycetes</taxon>
        <taxon>Micromonosporales</taxon>
        <taxon>Micromonosporaceae</taxon>
        <taxon>Actinoplanes</taxon>
    </lineage>
</organism>
<name>A0A919IN81_9ACTN</name>
<keyword evidence="3 4" id="KW-0975">Bacterial flagellum</keyword>
<evidence type="ECO:0000256" key="2">
    <source>
        <dbReference type="ARBA" id="ARBA00020110"/>
    </source>
</evidence>
<comment type="similarity">
    <text evidence="1 4">Belongs to the bacterial flagellin family.</text>
</comment>
<accession>A0A919IN81</accession>
<dbReference type="GO" id="GO:0009288">
    <property type="term" value="C:bacterial-type flagellum"/>
    <property type="evidence" value="ECO:0007669"/>
    <property type="project" value="UniProtKB-SubCell"/>
</dbReference>
<evidence type="ECO:0000313" key="7">
    <source>
        <dbReference type="EMBL" id="GID66508.1"/>
    </source>
</evidence>
<keyword evidence="7" id="KW-0969">Cilium</keyword>
<dbReference type="Pfam" id="PF00700">
    <property type="entry name" value="Flagellin_C"/>
    <property type="match status" value="1"/>
</dbReference>
<feature type="domain" description="Flagellin N-terminal" evidence="5">
    <location>
        <begin position="5"/>
        <end position="142"/>
    </location>
</feature>
<dbReference type="Gene3D" id="1.20.1330.10">
    <property type="entry name" value="f41 fragment of flagellin, N-terminal domain"/>
    <property type="match status" value="1"/>
</dbReference>
<dbReference type="EMBL" id="BOMH01000033">
    <property type="protein sequence ID" value="GID66508.1"/>
    <property type="molecule type" value="Genomic_DNA"/>
</dbReference>
<keyword evidence="7" id="KW-0966">Cell projection</keyword>
<feature type="domain" description="Flagellin C-terminal" evidence="6">
    <location>
        <begin position="339"/>
        <end position="424"/>
    </location>
</feature>
<dbReference type="PRINTS" id="PR00207">
    <property type="entry name" value="FLAGELLIN"/>
</dbReference>
<dbReference type="AlphaFoldDB" id="A0A919IN81"/>
<sequence length="425" mass="42990">MGLRINQNIAAQNAYRNLSVTDGQMQKSLEKLSSGFRINRAADDAAGLSISEGLRSQTGGLKVAVRNTQDGVSVAQTAEGSLNEVTSILQRMRDLAVQTSNAGSMDSDAKGAANKEMDQLNQELDRIGGTTSFGKAKLLDGSFGSTSKSTGTAALDKNATTALTAASPAGPFNGATSFKITQLDGTDLTTAGAGGTDASITVSVGALAPGSSAQDIAKAVNDGISTALKAKGYQGNEVQMSASTDSSSNSTFSMSGVGAFQATDVAGGGLAALKLGATAGTIASTDVSAVSGGNTGRFQVGANANANERIGVSIGAIDSKTLGTAALNLTTSSGPGDAITAIDKAIKSVSDTRANLGAVQNRFEHTINNLNVAVENLSASESRIRDTDMAQEMVSFTRNQILTQAGTSMLSQANQSAQGVLSLLR</sequence>
<dbReference type="GO" id="GO:0005576">
    <property type="term" value="C:extracellular region"/>
    <property type="evidence" value="ECO:0007669"/>
    <property type="project" value="UniProtKB-SubCell"/>
</dbReference>
<evidence type="ECO:0000256" key="1">
    <source>
        <dbReference type="ARBA" id="ARBA00005709"/>
    </source>
</evidence>
<protein>
    <recommendedName>
        <fullName evidence="2 4">Flagellin</fullName>
    </recommendedName>
</protein>
<dbReference type="GO" id="GO:0005198">
    <property type="term" value="F:structural molecule activity"/>
    <property type="evidence" value="ECO:0007669"/>
    <property type="project" value="UniProtKB-UniRule"/>
</dbReference>
<dbReference type="Gene3D" id="3.30.70.2120">
    <property type="match status" value="1"/>
</dbReference>